<dbReference type="Pfam" id="PF13561">
    <property type="entry name" value="adh_short_C2"/>
    <property type="match status" value="1"/>
</dbReference>
<dbReference type="NCBIfam" id="NF005681">
    <property type="entry name" value="PRK07478.1"/>
    <property type="match status" value="1"/>
</dbReference>
<reference evidence="3" key="1">
    <citation type="submission" date="2022-07" db="EMBL/GenBank/DDBJ databases">
        <title>Marinobacter iranensis a new bacterium isolate from a hipersaline lake in Iran.</title>
        <authorList>
            <person name="Mohammad A.M.A."/>
            <person name="Cristina S.-P."/>
            <person name="Antonio V."/>
        </authorList>
    </citation>
    <scope>NUCLEOTIDE SEQUENCE</scope>
    <source>
        <strain evidence="3">71-i</strain>
    </source>
</reference>
<dbReference type="RefSeq" id="WP_275707105.1">
    <property type="nucleotide sequence ID" value="NZ_JANCMW010000007.1"/>
</dbReference>
<evidence type="ECO:0000256" key="1">
    <source>
        <dbReference type="ARBA" id="ARBA00006484"/>
    </source>
</evidence>
<organism evidence="3 4">
    <name type="scientific">Marinobacter iranensis</name>
    <dbReference type="NCBI Taxonomy" id="2962607"/>
    <lineage>
        <taxon>Bacteria</taxon>
        <taxon>Pseudomonadati</taxon>
        <taxon>Pseudomonadota</taxon>
        <taxon>Gammaproteobacteria</taxon>
        <taxon>Pseudomonadales</taxon>
        <taxon>Marinobacteraceae</taxon>
        <taxon>Marinobacter</taxon>
    </lineage>
</organism>
<dbReference type="SUPFAM" id="SSF51735">
    <property type="entry name" value="NAD(P)-binding Rossmann-fold domains"/>
    <property type="match status" value="1"/>
</dbReference>
<dbReference type="Proteomes" id="UP001143391">
    <property type="component" value="Unassembled WGS sequence"/>
</dbReference>
<evidence type="ECO:0000313" key="4">
    <source>
        <dbReference type="Proteomes" id="UP001143391"/>
    </source>
</evidence>
<protein>
    <submittedName>
        <fullName evidence="3">SDR family oxidoreductase</fullName>
    </submittedName>
</protein>
<comment type="similarity">
    <text evidence="1">Belongs to the short-chain dehydrogenases/reductases (SDR) family.</text>
</comment>
<dbReference type="PANTHER" id="PTHR42760">
    <property type="entry name" value="SHORT-CHAIN DEHYDROGENASES/REDUCTASES FAMILY MEMBER"/>
    <property type="match status" value="1"/>
</dbReference>
<dbReference type="PRINTS" id="PR00081">
    <property type="entry name" value="GDHRDH"/>
</dbReference>
<proteinExistence type="inferred from homology"/>
<comment type="caution">
    <text evidence="3">The sequence shown here is derived from an EMBL/GenBank/DDBJ whole genome shotgun (WGS) entry which is preliminary data.</text>
</comment>
<dbReference type="InterPro" id="IPR036291">
    <property type="entry name" value="NAD(P)-bd_dom_sf"/>
</dbReference>
<dbReference type="EMBL" id="JANCMW010000007">
    <property type="protein sequence ID" value="MDF0751098.1"/>
    <property type="molecule type" value="Genomic_DNA"/>
</dbReference>
<name>A0ABT5YBN7_9GAMM</name>
<evidence type="ECO:0000313" key="3">
    <source>
        <dbReference type="EMBL" id="MDF0751098.1"/>
    </source>
</evidence>
<gene>
    <name evidence="3" type="ORF">NLU14_12770</name>
</gene>
<keyword evidence="4" id="KW-1185">Reference proteome</keyword>
<dbReference type="SMART" id="SM00822">
    <property type="entry name" value="PKS_KR"/>
    <property type="match status" value="1"/>
</dbReference>
<dbReference type="InterPro" id="IPR057326">
    <property type="entry name" value="KR_dom"/>
</dbReference>
<dbReference type="NCBIfam" id="NF005559">
    <property type="entry name" value="PRK07231.1"/>
    <property type="match status" value="1"/>
</dbReference>
<sequence length="256" mass="26440">MQTLQNKVAIVTGASSGIGRATALLFAGEGARVVLGARRRSELEQVVEEIETLGGEAIAVVGDVQDEEHARALVETAVDHFGGLDIAFNNAGIMGRMVPTSELSREDWDSVLGTNLTGAFLGARQQVPAIMERGGGSLIFTSSFVGHTVGMPGLAAYASSKAGIIGLAKTLAAEHGDKGLRANAILPGGADTPANMVNAPETTSEVRDFVEGLHALRRIASPEEIAHAALYLASDASSFMSGTAMLVDGGLSINRT</sequence>
<dbReference type="PRINTS" id="PR00080">
    <property type="entry name" value="SDRFAMILY"/>
</dbReference>
<feature type="domain" description="Ketoreductase" evidence="2">
    <location>
        <begin position="7"/>
        <end position="191"/>
    </location>
</feature>
<dbReference type="InterPro" id="IPR002347">
    <property type="entry name" value="SDR_fam"/>
</dbReference>
<accession>A0ABT5YBN7</accession>
<evidence type="ECO:0000259" key="2">
    <source>
        <dbReference type="SMART" id="SM00822"/>
    </source>
</evidence>
<dbReference type="Gene3D" id="3.40.50.720">
    <property type="entry name" value="NAD(P)-binding Rossmann-like Domain"/>
    <property type="match status" value="1"/>
</dbReference>